<name>A0ABW4DME9_9LACO</name>
<sequence length="356" mass="40147">MKKLVASQKSNSVSVSQLEKMTIEQLPAVILVLGKEQALLDQIKNYFEKLLSPEERDMNYGRYDLSEDTIGAALDDAASVPFFGDWRLLLVTQPTFLTGEARKGKVEHEFDALLDYLKQPQPSTKLIFWANYEKLDERKKVTKALKKEALIIDASELKGYHLTSMLNQAAAELQVTIEPRALELLLHRVDEHYTLAVAKLKQLALFVGPGQPIKVADVDQAVEQVIEDDVFQLVAETLGNKQQQALQLYQHLLLNGNEPIQLLALITTQVRLLLQAKILRQAGYAQGDIASQMKIHPYRVKLALQQEQKFGLTQLKNMFQELVDLDYKIKTGQAEKAQSLELLIIKFSATPEKVGI</sequence>
<evidence type="ECO:0000259" key="9">
    <source>
        <dbReference type="Pfam" id="PF06144"/>
    </source>
</evidence>
<dbReference type="RefSeq" id="WP_125578612.1">
    <property type="nucleotide sequence ID" value="NZ_JBHTOF010000086.1"/>
</dbReference>
<dbReference type="SUPFAM" id="SSF52540">
    <property type="entry name" value="P-loop containing nucleoside triphosphate hydrolases"/>
    <property type="match status" value="1"/>
</dbReference>
<reference evidence="12" key="1">
    <citation type="journal article" date="2019" name="Int. J. Syst. Evol. Microbiol.">
        <title>The Global Catalogue of Microorganisms (GCM) 10K type strain sequencing project: providing services to taxonomists for standard genome sequencing and annotation.</title>
        <authorList>
            <consortium name="The Broad Institute Genomics Platform"/>
            <consortium name="The Broad Institute Genome Sequencing Center for Infectious Disease"/>
            <person name="Wu L."/>
            <person name="Ma J."/>
        </authorList>
    </citation>
    <scope>NUCLEOTIDE SEQUENCE [LARGE SCALE GENOMIC DNA]</scope>
    <source>
        <strain evidence="12">CCM 8951</strain>
    </source>
</reference>
<dbReference type="GO" id="GO:0003887">
    <property type="term" value="F:DNA-directed DNA polymerase activity"/>
    <property type="evidence" value="ECO:0007669"/>
    <property type="project" value="UniProtKB-EC"/>
</dbReference>
<dbReference type="Gene3D" id="1.10.8.60">
    <property type="match status" value="1"/>
</dbReference>
<dbReference type="InterPro" id="IPR027417">
    <property type="entry name" value="P-loop_NTPase"/>
</dbReference>
<dbReference type="Gene3D" id="1.20.272.10">
    <property type="match status" value="1"/>
</dbReference>
<keyword evidence="4 11" id="KW-0548">Nucleotidyltransferase</keyword>
<evidence type="ECO:0000313" key="11">
    <source>
        <dbReference type="EMBL" id="MFD1465847.1"/>
    </source>
</evidence>
<feature type="domain" description="DNA polymerase III delta N-terminal" evidence="9">
    <location>
        <begin position="31"/>
        <end position="154"/>
    </location>
</feature>
<evidence type="ECO:0000256" key="2">
    <source>
        <dbReference type="ARBA" id="ARBA00017703"/>
    </source>
</evidence>
<keyword evidence="6" id="KW-0239">DNA-directed DNA polymerase</keyword>
<keyword evidence="5" id="KW-0235">DNA replication</keyword>
<accession>A0ABW4DME9</accession>
<comment type="caution">
    <text evidence="11">The sequence shown here is derived from an EMBL/GenBank/DDBJ whole genome shotgun (WGS) entry which is preliminary data.</text>
</comment>
<gene>
    <name evidence="11" type="primary">holA</name>
    <name evidence="11" type="ORF">ACFQ4L_07210</name>
</gene>
<comment type="catalytic activity">
    <reaction evidence="8">
        <text>DNA(n) + a 2'-deoxyribonucleoside 5'-triphosphate = DNA(n+1) + diphosphate</text>
        <dbReference type="Rhea" id="RHEA:22508"/>
        <dbReference type="Rhea" id="RHEA-COMP:17339"/>
        <dbReference type="Rhea" id="RHEA-COMP:17340"/>
        <dbReference type="ChEBI" id="CHEBI:33019"/>
        <dbReference type="ChEBI" id="CHEBI:61560"/>
        <dbReference type="ChEBI" id="CHEBI:173112"/>
        <dbReference type="EC" id="2.7.7.7"/>
    </reaction>
</comment>
<dbReference type="InterPro" id="IPR008921">
    <property type="entry name" value="DNA_pol3_clamp-load_cplx_C"/>
</dbReference>
<protein>
    <recommendedName>
        <fullName evidence="2">DNA polymerase III subunit delta</fullName>
        <ecNumber evidence="1">2.7.7.7</ecNumber>
    </recommendedName>
</protein>
<dbReference type="NCBIfam" id="TIGR01128">
    <property type="entry name" value="holA"/>
    <property type="match status" value="1"/>
</dbReference>
<dbReference type="InterPro" id="IPR005790">
    <property type="entry name" value="DNA_polIII_delta"/>
</dbReference>
<dbReference type="PANTHER" id="PTHR34388:SF1">
    <property type="entry name" value="DNA POLYMERASE III SUBUNIT DELTA"/>
    <property type="match status" value="1"/>
</dbReference>
<dbReference type="EMBL" id="JBHTOF010000086">
    <property type="protein sequence ID" value="MFD1465847.1"/>
    <property type="molecule type" value="Genomic_DNA"/>
</dbReference>
<evidence type="ECO:0000256" key="7">
    <source>
        <dbReference type="ARBA" id="ARBA00034754"/>
    </source>
</evidence>
<evidence type="ECO:0000256" key="4">
    <source>
        <dbReference type="ARBA" id="ARBA00022695"/>
    </source>
</evidence>
<evidence type="ECO:0000256" key="3">
    <source>
        <dbReference type="ARBA" id="ARBA00022679"/>
    </source>
</evidence>
<dbReference type="EC" id="2.7.7.7" evidence="1"/>
<feature type="domain" description="DNA polymerase III delta subunit-like C-terminal" evidence="10">
    <location>
        <begin position="227"/>
        <end position="347"/>
    </location>
</feature>
<evidence type="ECO:0000256" key="5">
    <source>
        <dbReference type="ARBA" id="ARBA00022705"/>
    </source>
</evidence>
<evidence type="ECO:0000259" key="10">
    <source>
        <dbReference type="Pfam" id="PF21694"/>
    </source>
</evidence>
<keyword evidence="3 11" id="KW-0808">Transferase</keyword>
<evidence type="ECO:0000256" key="1">
    <source>
        <dbReference type="ARBA" id="ARBA00012417"/>
    </source>
</evidence>
<keyword evidence="12" id="KW-1185">Reference proteome</keyword>
<evidence type="ECO:0000313" key="12">
    <source>
        <dbReference type="Proteomes" id="UP001597244"/>
    </source>
</evidence>
<evidence type="ECO:0000256" key="6">
    <source>
        <dbReference type="ARBA" id="ARBA00022932"/>
    </source>
</evidence>
<dbReference type="InterPro" id="IPR048466">
    <property type="entry name" value="DNA_pol3_delta-like_C"/>
</dbReference>
<dbReference type="Pfam" id="PF06144">
    <property type="entry name" value="DNA_pol3_delta"/>
    <property type="match status" value="1"/>
</dbReference>
<dbReference type="Pfam" id="PF21694">
    <property type="entry name" value="DNA_pol3_delta_C"/>
    <property type="match status" value="1"/>
</dbReference>
<dbReference type="InterPro" id="IPR010372">
    <property type="entry name" value="DNA_pol3_delta_N"/>
</dbReference>
<proteinExistence type="inferred from homology"/>
<dbReference type="SUPFAM" id="SSF48019">
    <property type="entry name" value="post-AAA+ oligomerization domain-like"/>
    <property type="match status" value="1"/>
</dbReference>
<dbReference type="Proteomes" id="UP001597244">
    <property type="component" value="Unassembled WGS sequence"/>
</dbReference>
<dbReference type="Gene3D" id="3.40.50.300">
    <property type="entry name" value="P-loop containing nucleotide triphosphate hydrolases"/>
    <property type="match status" value="1"/>
</dbReference>
<dbReference type="PANTHER" id="PTHR34388">
    <property type="entry name" value="DNA POLYMERASE III SUBUNIT DELTA"/>
    <property type="match status" value="1"/>
</dbReference>
<evidence type="ECO:0000256" key="8">
    <source>
        <dbReference type="ARBA" id="ARBA00049244"/>
    </source>
</evidence>
<comment type="similarity">
    <text evidence="7">Belongs to the DNA polymerase HolA subunit family.</text>
</comment>
<organism evidence="11 12">
    <name type="scientific">Lapidilactobacillus mulanensis</name>
    <dbReference type="NCBI Taxonomy" id="2485999"/>
    <lineage>
        <taxon>Bacteria</taxon>
        <taxon>Bacillati</taxon>
        <taxon>Bacillota</taxon>
        <taxon>Bacilli</taxon>
        <taxon>Lactobacillales</taxon>
        <taxon>Lactobacillaceae</taxon>
        <taxon>Lapidilactobacillus</taxon>
    </lineage>
</organism>